<name>W2M5Y0_PHYNI</name>
<dbReference type="EMBL" id="KI696691">
    <property type="protein sequence ID" value="ETM30919.1"/>
    <property type="molecule type" value="Genomic_DNA"/>
</dbReference>
<protein>
    <submittedName>
        <fullName evidence="2">Uncharacterized protein</fullName>
    </submittedName>
</protein>
<evidence type="ECO:0000313" key="2">
    <source>
        <dbReference type="EMBL" id="ETM30919.1"/>
    </source>
</evidence>
<dbReference type="Proteomes" id="UP000054532">
    <property type="component" value="Unassembled WGS sequence"/>
</dbReference>
<accession>W2M5Y0</accession>
<sequence length="55" mass="6554">MVTRARNNPESGGVRDSRSEKRAENGRRTSERRYWALDGVERLHCRLKKQSLQRR</sequence>
<organism evidence="2">
    <name type="scientific">Phytophthora nicotianae</name>
    <name type="common">Potato buckeye rot agent</name>
    <name type="synonym">Phytophthora parasitica</name>
    <dbReference type="NCBI Taxonomy" id="4792"/>
    <lineage>
        <taxon>Eukaryota</taxon>
        <taxon>Sar</taxon>
        <taxon>Stramenopiles</taxon>
        <taxon>Oomycota</taxon>
        <taxon>Peronosporomycetes</taxon>
        <taxon>Peronosporales</taxon>
        <taxon>Peronosporaceae</taxon>
        <taxon>Phytophthora</taxon>
    </lineage>
</organism>
<evidence type="ECO:0000256" key="1">
    <source>
        <dbReference type="SAM" id="MobiDB-lite"/>
    </source>
</evidence>
<feature type="compositionally biased region" description="Basic and acidic residues" evidence="1">
    <location>
        <begin position="13"/>
        <end position="33"/>
    </location>
</feature>
<dbReference type="AlphaFoldDB" id="W2M5Y0"/>
<feature type="compositionally biased region" description="Polar residues" evidence="1">
    <location>
        <begin position="1"/>
        <end position="10"/>
    </location>
</feature>
<proteinExistence type="predicted"/>
<gene>
    <name evidence="2" type="ORF">L914_21389</name>
</gene>
<reference evidence="2" key="1">
    <citation type="submission" date="2013-11" db="EMBL/GenBank/DDBJ databases">
        <title>The Genome Sequence of Phytophthora parasitica IAC_01/95.</title>
        <authorList>
            <consortium name="The Broad Institute Genomics Platform"/>
            <person name="Russ C."/>
            <person name="Tyler B."/>
            <person name="Panabieres F."/>
            <person name="Shan W."/>
            <person name="Tripathy S."/>
            <person name="Grunwald N."/>
            <person name="Machado M."/>
            <person name="Johnson C.S."/>
            <person name="Arredondo F."/>
            <person name="Hong C."/>
            <person name="Coffey M."/>
            <person name="Young S.K."/>
            <person name="Zeng Q."/>
            <person name="Gargeya S."/>
            <person name="Fitzgerald M."/>
            <person name="Abouelleil A."/>
            <person name="Alvarado L."/>
            <person name="Chapman S.B."/>
            <person name="Gainer-Dewar J."/>
            <person name="Goldberg J."/>
            <person name="Griggs A."/>
            <person name="Gujja S."/>
            <person name="Hansen M."/>
            <person name="Howarth C."/>
            <person name="Imamovic A."/>
            <person name="Ireland A."/>
            <person name="Larimer J."/>
            <person name="McCowan C."/>
            <person name="Murphy C."/>
            <person name="Pearson M."/>
            <person name="Poon T.W."/>
            <person name="Priest M."/>
            <person name="Roberts A."/>
            <person name="Saif S."/>
            <person name="Shea T."/>
            <person name="Sykes S."/>
            <person name="Wortman J."/>
            <person name="Nusbaum C."/>
            <person name="Birren B."/>
        </authorList>
    </citation>
    <scope>NUCLEOTIDE SEQUENCE [LARGE SCALE GENOMIC DNA]</scope>
    <source>
        <strain evidence="2">IAC_01/95</strain>
    </source>
</reference>
<feature type="region of interest" description="Disordered" evidence="1">
    <location>
        <begin position="1"/>
        <end position="33"/>
    </location>
</feature>